<keyword evidence="2" id="KW-0597">Phosphoprotein</keyword>
<comment type="caution">
    <text evidence="6">The sequence shown here is derived from an EMBL/GenBank/DDBJ whole genome shotgun (WGS) entry which is preliminary data.</text>
</comment>
<dbReference type="InterPro" id="IPR012728">
    <property type="entry name" value="Pls/PosA_C"/>
</dbReference>
<name>A0A9X2HB71_9MICC</name>
<dbReference type="Gene3D" id="2.160.10.10">
    <property type="entry name" value="Hexapeptide repeat proteins"/>
    <property type="match status" value="3"/>
</dbReference>
<dbReference type="SMART" id="SM00823">
    <property type="entry name" value="PKS_PP"/>
    <property type="match status" value="1"/>
</dbReference>
<dbReference type="InterPro" id="IPR036736">
    <property type="entry name" value="ACP-like_sf"/>
</dbReference>
<dbReference type="Gene3D" id="1.10.1200.10">
    <property type="entry name" value="ACP-like"/>
    <property type="match status" value="1"/>
</dbReference>
<evidence type="ECO:0000256" key="3">
    <source>
        <dbReference type="SAM" id="MobiDB-lite"/>
    </source>
</evidence>
<feature type="transmembrane region" description="Helical" evidence="4">
    <location>
        <begin position="600"/>
        <end position="619"/>
    </location>
</feature>
<feature type="region of interest" description="Disordered" evidence="3">
    <location>
        <begin position="1"/>
        <end position="29"/>
    </location>
</feature>
<keyword evidence="1" id="KW-0596">Phosphopantetheine</keyword>
<dbReference type="SUPFAM" id="SSF51161">
    <property type="entry name" value="Trimeric LpxA-like enzymes"/>
    <property type="match status" value="3"/>
</dbReference>
<dbReference type="GO" id="GO:0005737">
    <property type="term" value="C:cytoplasm"/>
    <property type="evidence" value="ECO:0007669"/>
    <property type="project" value="TreeGrafter"/>
</dbReference>
<keyword evidence="7" id="KW-1185">Reference proteome</keyword>
<evidence type="ECO:0000256" key="2">
    <source>
        <dbReference type="ARBA" id="ARBA00022553"/>
    </source>
</evidence>
<dbReference type="CDD" id="cd05930">
    <property type="entry name" value="A_NRPS"/>
    <property type="match status" value="1"/>
</dbReference>
<dbReference type="InterPro" id="IPR009081">
    <property type="entry name" value="PP-bd_ACP"/>
</dbReference>
<feature type="transmembrane region" description="Helical" evidence="4">
    <location>
        <begin position="856"/>
        <end position="879"/>
    </location>
</feature>
<dbReference type="GO" id="GO:0031177">
    <property type="term" value="F:phosphopantetheine binding"/>
    <property type="evidence" value="ECO:0007669"/>
    <property type="project" value="InterPro"/>
</dbReference>
<sequence>MNPQSRTPAPDPSSPRTEDDPQLAIYGVETPPRPRTLIDIVESTIDSHPDAVALEDDTDEITYSELSELVESQRQRLWDLGIGRGDRVGIRVPSGTTDLYVAILATLFAGAAYVPVDFDDPDSRADTVWREANVAAVFGANLEITQRLAQNSDDLSEPGLSDDAWIIFTSGSTGTPKGVAVSHRSAAALVDAEARMYLVDRPLGPGDRVMAGLSVAFDASCEEMWLAWRYGAALVAAPRSIVRSGPDLGDWIMERDITAVSTVPTLASLWPAEAMEAVRLLIFGGEACPLDLVARLAHPGREVWNTYGPTEATVIATGHRMTTDPPVRIGRPVPGWELAVVDAEGQPVRWGETGELIIGGVGLGRYLDPAKDAEKYAPLPSLGWERAYRTGDVVRAEQEGLVFGGRADDQIKLGGRRLELGEIDEHLSRMPGVHLGAAALHRTAGGSDVLVGYLVAESEGSIDLDVVRKQMSKHLPGGIVPSLTVLDEMPMKTSGKVDRGALPWPLTTGSTESAEDLDPDLVWLAELWAHELGPIPFGPDSNFFDLGGGSVQVARLVAALRRTYPSTAIAEIYEHPTLRGMSAYLESLSEVHDERPVPEAIPKLGGVFQAAFVSMLYVYNGLRYVLGAIIVVWFLAVVFNAGWVVAPPWVPLAIGWVVLFSMPGRVLLTVLGVRLLTAGLRPGRYLRGGWTHLRVWAADRLIIIQRLDLLWGTPMAPAVHRMLGTSVGRDAHLHHQPSVTGLVTLGDHVSIEPEADLNGHWIDGDTFIVGEVVVDDGARVGTRSLLAPGAHVGPRAEIIPGSYVEGTVPADQLWGGSPAGPRGVAGQTWPEGEPSDLGAGWSWGPVRSWAAHAAGVVLIGTLPLLAILPGAMLILHFVRPIQTYEEVFPDLALWTPVFTIITAVTWLFLVIGCVRLTSSVIVPGYFPQTSAAGWGAWFTHTLMQRTLVSTYPIYASCVTPIFMRLLGARVGKNTEISTLETIPHLTRLHDRTFVADHALVNNVRTRDGWIHIGTTVIGEGAFVGNSAIVGPDRDLPAGSLIAVLSSTPYQPALGSSWLGRKAKSIPRIKVEADAAKTFSPALRLKVARALVESCRILPAIIAAWLDLIIVYALTSIYMQAGDHLLGIAHAALWSGPVVLAAGIVASLIPVAAKWALIGVFRHGDRPLFSTFVWRSELADSFAESLAVPSLVRLGLGSPLYNVWARLMGSKIGKNVWCETWWLPEFDLITVEDRATVNRGTVLQTHLFHDRVMGMETVRLGAGATLGPNSFMLPGSAVGDRTTVRPGSMVLRQEEVPSDGVWGGNPVQHLEASEVDERVVVDDRGLDLPWAAHPSTSAPRSEESVR</sequence>
<dbReference type="RefSeq" id="WP_254167082.1">
    <property type="nucleotide sequence ID" value="NZ_JANAFB010000025.1"/>
</dbReference>
<protein>
    <submittedName>
        <fullName evidence="6">AMP-binding protein</fullName>
    </submittedName>
</protein>
<feature type="region of interest" description="Disordered" evidence="3">
    <location>
        <begin position="1326"/>
        <end position="1345"/>
    </location>
</feature>
<feature type="transmembrane region" description="Helical" evidence="4">
    <location>
        <begin position="891"/>
        <end position="911"/>
    </location>
</feature>
<reference evidence="6" key="1">
    <citation type="submission" date="2022-06" db="EMBL/GenBank/DDBJ databases">
        <title>Rothia sp. isolated from sandalwood seedling.</title>
        <authorList>
            <person name="Tuikhar N."/>
            <person name="Kirdat K."/>
            <person name="Thorat V."/>
            <person name="Swetha P."/>
            <person name="Padma S."/>
            <person name="Sundararaj R."/>
            <person name="Yadav A."/>
        </authorList>
    </citation>
    <scope>NUCLEOTIDE SEQUENCE</scope>
    <source>
        <strain evidence="6">AR01</strain>
    </source>
</reference>
<feature type="transmembrane region" description="Helical" evidence="4">
    <location>
        <begin position="652"/>
        <end position="677"/>
    </location>
</feature>
<dbReference type="SUPFAM" id="SSF47336">
    <property type="entry name" value="ACP-like"/>
    <property type="match status" value="1"/>
</dbReference>
<feature type="transmembrane region" description="Helical" evidence="4">
    <location>
        <begin position="1130"/>
        <end position="1152"/>
    </location>
</feature>
<keyword evidence="4" id="KW-1133">Transmembrane helix</keyword>
<evidence type="ECO:0000259" key="5">
    <source>
        <dbReference type="PROSITE" id="PS50075"/>
    </source>
</evidence>
<evidence type="ECO:0000313" key="7">
    <source>
        <dbReference type="Proteomes" id="UP001139502"/>
    </source>
</evidence>
<dbReference type="PANTHER" id="PTHR45527:SF1">
    <property type="entry name" value="FATTY ACID SYNTHASE"/>
    <property type="match status" value="1"/>
</dbReference>
<proteinExistence type="predicted"/>
<evidence type="ECO:0000256" key="1">
    <source>
        <dbReference type="ARBA" id="ARBA00022450"/>
    </source>
</evidence>
<dbReference type="InterPro" id="IPR011004">
    <property type="entry name" value="Trimer_LpxA-like_sf"/>
</dbReference>
<dbReference type="InterPro" id="IPR000873">
    <property type="entry name" value="AMP-dep_synth/lig_dom"/>
</dbReference>
<keyword evidence="4" id="KW-0472">Membrane</keyword>
<feature type="transmembrane region" description="Helical" evidence="4">
    <location>
        <begin position="1096"/>
        <end position="1118"/>
    </location>
</feature>
<dbReference type="Pfam" id="PF00501">
    <property type="entry name" value="AMP-binding"/>
    <property type="match status" value="1"/>
</dbReference>
<evidence type="ECO:0000313" key="6">
    <source>
        <dbReference type="EMBL" id="MCP3426419.1"/>
    </source>
</evidence>
<dbReference type="InterPro" id="IPR042099">
    <property type="entry name" value="ANL_N_sf"/>
</dbReference>
<gene>
    <name evidence="6" type="ORF">NBM05_10500</name>
</gene>
<dbReference type="NCBIfam" id="TIGR02353">
    <property type="entry name" value="NRPS_term_dom"/>
    <property type="match status" value="1"/>
</dbReference>
<feature type="transmembrane region" description="Helical" evidence="4">
    <location>
        <begin position="624"/>
        <end position="646"/>
    </location>
</feature>
<feature type="domain" description="Carrier" evidence="5">
    <location>
        <begin position="515"/>
        <end position="589"/>
    </location>
</feature>
<dbReference type="Gene3D" id="3.40.50.12780">
    <property type="entry name" value="N-terminal domain of ligase-like"/>
    <property type="match status" value="1"/>
</dbReference>
<evidence type="ECO:0000256" key="4">
    <source>
        <dbReference type="SAM" id="Phobius"/>
    </source>
</evidence>
<dbReference type="Pfam" id="PF00550">
    <property type="entry name" value="PP-binding"/>
    <property type="match status" value="1"/>
</dbReference>
<dbReference type="PROSITE" id="PS00455">
    <property type="entry name" value="AMP_BINDING"/>
    <property type="match status" value="1"/>
</dbReference>
<dbReference type="PANTHER" id="PTHR45527">
    <property type="entry name" value="NONRIBOSOMAL PEPTIDE SYNTHETASE"/>
    <property type="match status" value="1"/>
</dbReference>
<accession>A0A9X2HB71</accession>
<dbReference type="InterPro" id="IPR020806">
    <property type="entry name" value="PKS_PP-bd"/>
</dbReference>
<dbReference type="PROSITE" id="PS50075">
    <property type="entry name" value="CARRIER"/>
    <property type="match status" value="1"/>
</dbReference>
<organism evidence="6 7">
    <name type="scientific">Rothia santali</name>
    <dbReference type="NCBI Taxonomy" id="2949643"/>
    <lineage>
        <taxon>Bacteria</taxon>
        <taxon>Bacillati</taxon>
        <taxon>Actinomycetota</taxon>
        <taxon>Actinomycetes</taxon>
        <taxon>Micrococcales</taxon>
        <taxon>Micrococcaceae</taxon>
        <taxon>Rothia</taxon>
    </lineage>
</organism>
<dbReference type="GO" id="GO:0044550">
    <property type="term" value="P:secondary metabolite biosynthetic process"/>
    <property type="evidence" value="ECO:0007669"/>
    <property type="project" value="TreeGrafter"/>
</dbReference>
<keyword evidence="4" id="KW-0812">Transmembrane</keyword>
<dbReference type="InterPro" id="IPR045851">
    <property type="entry name" value="AMP-bd_C_sf"/>
</dbReference>
<dbReference type="SUPFAM" id="SSF56801">
    <property type="entry name" value="Acetyl-CoA synthetase-like"/>
    <property type="match status" value="1"/>
</dbReference>
<dbReference type="EMBL" id="JANAFB010000025">
    <property type="protein sequence ID" value="MCP3426419.1"/>
    <property type="molecule type" value="Genomic_DNA"/>
</dbReference>
<dbReference type="Proteomes" id="UP001139502">
    <property type="component" value="Unassembled WGS sequence"/>
</dbReference>
<dbReference type="InterPro" id="IPR020845">
    <property type="entry name" value="AMP-binding_CS"/>
</dbReference>
<dbReference type="GO" id="GO:0043041">
    <property type="term" value="P:amino acid activation for nonribosomal peptide biosynthetic process"/>
    <property type="evidence" value="ECO:0007669"/>
    <property type="project" value="TreeGrafter"/>
</dbReference>
<dbReference type="Gene3D" id="3.30.300.30">
    <property type="match status" value="1"/>
</dbReference>